<keyword evidence="1" id="KW-0472">Membrane</keyword>
<name>A0A5Q0H4X5_SACSY</name>
<dbReference type="OrthoDB" id="3406160at2"/>
<dbReference type="Proteomes" id="UP000325787">
    <property type="component" value="Chromosome"/>
</dbReference>
<feature type="transmembrane region" description="Helical" evidence="1">
    <location>
        <begin position="169"/>
        <end position="187"/>
    </location>
</feature>
<accession>A0A5Q0H4X5</accession>
<dbReference type="Gene3D" id="2.80.10.50">
    <property type="match status" value="1"/>
</dbReference>
<reference evidence="3" key="1">
    <citation type="journal article" date="2021" name="Curr. Microbiol.">
        <title>Complete genome of nocamycin-producing strain Saccharothrix syringae NRRL B-16468 reveals the biosynthetic potential for secondary metabolites.</title>
        <authorList>
            <person name="Mo X."/>
            <person name="Yang S."/>
        </authorList>
    </citation>
    <scope>NUCLEOTIDE SEQUENCE [LARGE SCALE GENOMIC DNA]</scope>
    <source>
        <strain evidence="3">ATCC 51364 / DSM 43886 / JCM 6844 / KCTC 9398 / NBRC 14523 / NRRL B-16468 / INA 2240</strain>
    </source>
</reference>
<keyword evidence="1" id="KW-1133">Transmembrane helix</keyword>
<gene>
    <name evidence="2" type="ORF">EKG83_30005</name>
</gene>
<proteinExistence type="predicted"/>
<evidence type="ECO:0000256" key="1">
    <source>
        <dbReference type="SAM" id="Phobius"/>
    </source>
</evidence>
<keyword evidence="3" id="KW-1185">Reference proteome</keyword>
<evidence type="ECO:0000313" key="3">
    <source>
        <dbReference type="Proteomes" id="UP000325787"/>
    </source>
</evidence>
<sequence length="330" mass="35040">MSDDAGHESIEAPSPAGARTPAEFVAALRALRIWSGLTYRQVQSKAAALGEVLPASTLATALARATLPRAEFVTTLVRACGLGDDEVRQWVRVRNELALGTATAASETGAPELARPFPEAGQAAPEVAAAPPRRRASALALVVLCLVAALTGVYLVISSAPPASDPDTAFVPIPGLPLTAVGSWALLHPAAAPDRCVTEGRDRTGAYSQAIAALGACTQVLPRTYLRPARRDLVHIEWHHPEHGIGCLTVREHGEARNLLEPWPNCEAGDGQLFRLDPVDGGRYRLRPVHSDLCVGLREERAEDGAELWHGPCTGRADQEFTVELLSPPA</sequence>
<dbReference type="RefSeq" id="WP_033430238.1">
    <property type="nucleotide sequence ID" value="NZ_CP034550.1"/>
</dbReference>
<dbReference type="Pfam" id="PF13560">
    <property type="entry name" value="HTH_31"/>
    <property type="match status" value="1"/>
</dbReference>
<dbReference type="KEGG" id="ssyi:EKG83_30005"/>
<keyword evidence="1" id="KW-0812">Transmembrane</keyword>
<dbReference type="SUPFAM" id="SSF50370">
    <property type="entry name" value="Ricin B-like lectins"/>
    <property type="match status" value="1"/>
</dbReference>
<dbReference type="AlphaFoldDB" id="A0A5Q0H4X5"/>
<organism evidence="2 3">
    <name type="scientific">Saccharothrix syringae</name>
    <name type="common">Nocardiopsis syringae</name>
    <dbReference type="NCBI Taxonomy" id="103733"/>
    <lineage>
        <taxon>Bacteria</taxon>
        <taxon>Bacillati</taxon>
        <taxon>Actinomycetota</taxon>
        <taxon>Actinomycetes</taxon>
        <taxon>Pseudonocardiales</taxon>
        <taxon>Pseudonocardiaceae</taxon>
        <taxon>Saccharothrix</taxon>
    </lineage>
</organism>
<dbReference type="CDD" id="cd00161">
    <property type="entry name" value="beta-trefoil_Ricin-like"/>
    <property type="match status" value="1"/>
</dbReference>
<protein>
    <submittedName>
        <fullName evidence="2">XRE family transcriptional regulator</fullName>
    </submittedName>
</protein>
<evidence type="ECO:0000313" key="2">
    <source>
        <dbReference type="EMBL" id="QFZ21053.1"/>
    </source>
</evidence>
<dbReference type="EMBL" id="CP034550">
    <property type="protein sequence ID" value="QFZ21053.1"/>
    <property type="molecule type" value="Genomic_DNA"/>
</dbReference>
<feature type="transmembrane region" description="Helical" evidence="1">
    <location>
        <begin position="138"/>
        <end position="157"/>
    </location>
</feature>
<dbReference type="InterPro" id="IPR035992">
    <property type="entry name" value="Ricin_B-like_lectins"/>
</dbReference>